<dbReference type="RefSeq" id="WP_377128657.1">
    <property type="nucleotide sequence ID" value="NZ_JBHRSD010000047.1"/>
</dbReference>
<evidence type="ECO:0000256" key="1">
    <source>
        <dbReference type="SAM" id="SignalP"/>
    </source>
</evidence>
<name>A0ABV7CQD6_9GAMM</name>
<protein>
    <submittedName>
        <fullName evidence="2">Amino acid ABC transporter substrate-binding protein</fullName>
    </submittedName>
</protein>
<evidence type="ECO:0000313" key="2">
    <source>
        <dbReference type="EMBL" id="MFC3034760.1"/>
    </source>
</evidence>
<feature type="chain" id="PRO_5045769703" evidence="1">
    <location>
        <begin position="21"/>
        <end position="258"/>
    </location>
</feature>
<dbReference type="SUPFAM" id="SSF53850">
    <property type="entry name" value="Periplasmic binding protein-like II"/>
    <property type="match status" value="1"/>
</dbReference>
<comment type="caution">
    <text evidence="2">The sequence shown here is derived from an EMBL/GenBank/DDBJ whole genome shotgun (WGS) entry which is preliminary data.</text>
</comment>
<keyword evidence="1" id="KW-0732">Signal</keyword>
<proteinExistence type="predicted"/>
<keyword evidence="3" id="KW-1185">Reference proteome</keyword>
<gene>
    <name evidence="2" type="ORF">ACFOEE_19830</name>
</gene>
<dbReference type="EMBL" id="JBHRSD010000047">
    <property type="protein sequence ID" value="MFC3034760.1"/>
    <property type="molecule type" value="Genomic_DNA"/>
</dbReference>
<evidence type="ECO:0000313" key="3">
    <source>
        <dbReference type="Proteomes" id="UP001595453"/>
    </source>
</evidence>
<sequence length="258" mass="28977">MLKPSLLMWCLVCLPLPGLAATKLHFCYEDKALPPLFMGNSLDVPAGYPGATIEILQQVDAQLPELDIVYSRKPWNRCLYEIAKNRIDAVVATYRKEREHFLVFPHNAEGELQTDLAISQFGWCLVSKVSRAAVAEKVVPFTLAIPNGYSAAQKLNVEQYPQVGASSQRHAFELVNKGVVEGSIGICQIGQDQVAAYPYANTLHAIRPPFDMSYGFMAFSKAFYQLNPALVEKIWQVQHDLPHTKLYLKYLMMGIEEQ</sequence>
<dbReference type="Proteomes" id="UP001595453">
    <property type="component" value="Unassembled WGS sequence"/>
</dbReference>
<organism evidence="2 3">
    <name type="scientific">Pseudoalteromonas fenneropenaei</name>
    <dbReference type="NCBI Taxonomy" id="1737459"/>
    <lineage>
        <taxon>Bacteria</taxon>
        <taxon>Pseudomonadati</taxon>
        <taxon>Pseudomonadota</taxon>
        <taxon>Gammaproteobacteria</taxon>
        <taxon>Alteromonadales</taxon>
        <taxon>Pseudoalteromonadaceae</taxon>
        <taxon>Pseudoalteromonas</taxon>
    </lineage>
</organism>
<dbReference type="Gene3D" id="3.40.190.10">
    <property type="entry name" value="Periplasmic binding protein-like II"/>
    <property type="match status" value="1"/>
</dbReference>
<feature type="signal peptide" evidence="1">
    <location>
        <begin position="1"/>
        <end position="20"/>
    </location>
</feature>
<accession>A0ABV7CQD6</accession>
<reference evidence="3" key="1">
    <citation type="journal article" date="2019" name="Int. J. Syst. Evol. Microbiol.">
        <title>The Global Catalogue of Microorganisms (GCM) 10K type strain sequencing project: providing services to taxonomists for standard genome sequencing and annotation.</title>
        <authorList>
            <consortium name="The Broad Institute Genomics Platform"/>
            <consortium name="The Broad Institute Genome Sequencing Center for Infectious Disease"/>
            <person name="Wu L."/>
            <person name="Ma J."/>
        </authorList>
    </citation>
    <scope>NUCLEOTIDE SEQUENCE [LARGE SCALE GENOMIC DNA]</scope>
    <source>
        <strain evidence="3">KCTC 42730</strain>
    </source>
</reference>